<organism evidence="4 5">
    <name type="scientific">candidate division WWE3 bacterium GW2011_GWA2_46_9</name>
    <dbReference type="NCBI Taxonomy" id="1619111"/>
    <lineage>
        <taxon>Bacteria</taxon>
        <taxon>Katanobacteria</taxon>
    </lineage>
</organism>
<keyword evidence="4" id="KW-0808">Transferase</keyword>
<evidence type="ECO:0000313" key="5">
    <source>
        <dbReference type="Proteomes" id="UP000033946"/>
    </source>
</evidence>
<dbReference type="PATRIC" id="fig|1619111.3.peg.159"/>
<comment type="caution">
    <text evidence="4">The sequence shown here is derived from an EMBL/GenBank/DDBJ whole genome shotgun (WGS) entry which is preliminary data.</text>
</comment>
<dbReference type="EMBL" id="LCNE01000007">
    <property type="protein sequence ID" value="KKU49011.1"/>
    <property type="molecule type" value="Genomic_DNA"/>
</dbReference>
<keyword evidence="2" id="KW-0472">Membrane</keyword>
<dbReference type="InterPro" id="IPR003362">
    <property type="entry name" value="Bact_transf"/>
</dbReference>
<feature type="domain" description="Bacterial sugar transferase" evidence="3">
    <location>
        <begin position="8"/>
        <end position="207"/>
    </location>
</feature>
<comment type="similarity">
    <text evidence="1">Belongs to the bacterial sugar transferase family.</text>
</comment>
<dbReference type="PANTHER" id="PTHR30576">
    <property type="entry name" value="COLANIC BIOSYNTHESIS UDP-GLUCOSE LIPID CARRIER TRANSFERASE"/>
    <property type="match status" value="1"/>
</dbReference>
<feature type="transmembrane region" description="Helical" evidence="2">
    <location>
        <begin position="12"/>
        <end position="34"/>
    </location>
</feature>
<sequence length="213" mass="24436">MTFYDVTKRIIDVVGALVGVVIFSPVMVAIAIWIKIVSPEGSVFADIPQRVGRHGRNFRFYKFRSMIPNALQWLRDHPELYKKYQENGYKLGQDEDPRLIPGAKFLRKSSIDEFPQFFNVLRGEMSLVGPRAYFPFEVEEQTKRFPETAELMPVVLSVNPGITGIWQISGRSEITFPERVRMDADYAKRRSLLYDLVIMLKTPLVVLGAKGAY</sequence>
<evidence type="ECO:0000313" key="4">
    <source>
        <dbReference type="EMBL" id="KKU49011.1"/>
    </source>
</evidence>
<protein>
    <submittedName>
        <fullName evidence="4">Undecaprenyl-phosphate galactose phosphotransferase</fullName>
    </submittedName>
</protein>
<name>A0A0G1QVM2_UNCKA</name>
<reference evidence="4 5" key="1">
    <citation type="journal article" date="2015" name="Nature">
        <title>rRNA introns, odd ribosomes, and small enigmatic genomes across a large radiation of phyla.</title>
        <authorList>
            <person name="Brown C.T."/>
            <person name="Hug L.A."/>
            <person name="Thomas B.C."/>
            <person name="Sharon I."/>
            <person name="Castelle C.J."/>
            <person name="Singh A."/>
            <person name="Wilkins M.J."/>
            <person name="Williams K.H."/>
            <person name="Banfield J.F."/>
        </authorList>
    </citation>
    <scope>NUCLEOTIDE SEQUENCE [LARGE SCALE GENOMIC DNA]</scope>
</reference>
<accession>A0A0G1QVM2</accession>
<dbReference type="AlphaFoldDB" id="A0A0G1QVM2"/>
<dbReference type="PANTHER" id="PTHR30576:SF10">
    <property type="entry name" value="SLL5057 PROTEIN"/>
    <property type="match status" value="1"/>
</dbReference>
<keyword evidence="2" id="KW-0812">Transmembrane</keyword>
<evidence type="ECO:0000256" key="2">
    <source>
        <dbReference type="SAM" id="Phobius"/>
    </source>
</evidence>
<evidence type="ECO:0000256" key="1">
    <source>
        <dbReference type="ARBA" id="ARBA00006464"/>
    </source>
</evidence>
<evidence type="ECO:0000259" key="3">
    <source>
        <dbReference type="Pfam" id="PF02397"/>
    </source>
</evidence>
<gene>
    <name evidence="4" type="ORF">UX69_C0007G0007</name>
</gene>
<dbReference type="Proteomes" id="UP000033946">
    <property type="component" value="Unassembled WGS sequence"/>
</dbReference>
<keyword evidence="2" id="KW-1133">Transmembrane helix</keyword>
<proteinExistence type="inferred from homology"/>
<dbReference type="GO" id="GO:0016780">
    <property type="term" value="F:phosphotransferase activity, for other substituted phosphate groups"/>
    <property type="evidence" value="ECO:0007669"/>
    <property type="project" value="TreeGrafter"/>
</dbReference>
<dbReference type="Pfam" id="PF02397">
    <property type="entry name" value="Bac_transf"/>
    <property type="match status" value="1"/>
</dbReference>